<dbReference type="InterPro" id="IPR004925">
    <property type="entry name" value="HpaB/PvcC/4-BUDH"/>
</dbReference>
<keyword evidence="3" id="KW-0560">Oxidoreductase</keyword>
<dbReference type="PANTHER" id="PTHR36117:SF3">
    <property type="entry name" value="4-HYDROXYPHENYLACETATE 3-MONOOXYGENASE-RELATED"/>
    <property type="match status" value="1"/>
</dbReference>
<dbReference type="EMBL" id="JBHTIK010000005">
    <property type="protein sequence ID" value="MFD0848923.1"/>
    <property type="molecule type" value="Genomic_DNA"/>
</dbReference>
<feature type="domain" description="HpaB/PvcC/4-BUDH N-terminal" evidence="5">
    <location>
        <begin position="5"/>
        <end position="268"/>
    </location>
</feature>
<dbReference type="InterPro" id="IPR036250">
    <property type="entry name" value="AcylCo_DH-like_C"/>
</dbReference>
<proteinExistence type="predicted"/>
<dbReference type="InterPro" id="IPR024719">
    <property type="entry name" value="HpaB/PvcC/4-BUDH_C"/>
</dbReference>
<dbReference type="Pfam" id="PF11794">
    <property type="entry name" value="HpaB_N"/>
    <property type="match status" value="1"/>
</dbReference>
<accession>A0ABW3C380</accession>
<reference evidence="7" key="1">
    <citation type="journal article" date="2019" name="Int. J. Syst. Evol. Microbiol.">
        <title>The Global Catalogue of Microorganisms (GCM) 10K type strain sequencing project: providing services to taxonomists for standard genome sequencing and annotation.</title>
        <authorList>
            <consortium name="The Broad Institute Genomics Platform"/>
            <consortium name="The Broad Institute Genome Sequencing Center for Infectious Disease"/>
            <person name="Wu L."/>
            <person name="Ma J."/>
        </authorList>
    </citation>
    <scope>NUCLEOTIDE SEQUENCE [LARGE SCALE GENOMIC DNA]</scope>
    <source>
        <strain evidence="7">CCUG 52537</strain>
    </source>
</reference>
<dbReference type="Proteomes" id="UP001597124">
    <property type="component" value="Unassembled WGS sequence"/>
</dbReference>
<evidence type="ECO:0000256" key="1">
    <source>
        <dbReference type="ARBA" id="ARBA00022630"/>
    </source>
</evidence>
<dbReference type="InterPro" id="IPR024674">
    <property type="entry name" value="HpaB/PvcC/4-BUDH_N"/>
</dbReference>
<evidence type="ECO:0000259" key="4">
    <source>
        <dbReference type="Pfam" id="PF03241"/>
    </source>
</evidence>
<feature type="domain" description="HpaB/PvcC/4-BUDH C-terminal" evidence="4">
    <location>
        <begin position="290"/>
        <end position="474"/>
    </location>
</feature>
<evidence type="ECO:0000259" key="5">
    <source>
        <dbReference type="Pfam" id="PF11794"/>
    </source>
</evidence>
<dbReference type="SUPFAM" id="SSF47203">
    <property type="entry name" value="Acyl-CoA dehydrogenase C-terminal domain-like"/>
    <property type="match status" value="1"/>
</dbReference>
<keyword evidence="2" id="KW-0274">FAD</keyword>
<dbReference type="RefSeq" id="WP_381490540.1">
    <property type="nucleotide sequence ID" value="NZ_JBHTIK010000005.1"/>
</dbReference>
<name>A0ABW3C380_SPHXN</name>
<evidence type="ECO:0000256" key="2">
    <source>
        <dbReference type="ARBA" id="ARBA00022827"/>
    </source>
</evidence>
<dbReference type="Gene3D" id="1.20.140.10">
    <property type="entry name" value="Butyryl-CoA Dehydrogenase, subunit A, domain 3"/>
    <property type="match status" value="1"/>
</dbReference>
<protein>
    <submittedName>
        <fullName evidence="6">4-hydroxyphenylacetate 3-hydroxylase N-terminal domain-containing protein</fullName>
    </submittedName>
</protein>
<evidence type="ECO:0000313" key="6">
    <source>
        <dbReference type="EMBL" id="MFD0848923.1"/>
    </source>
</evidence>
<comment type="caution">
    <text evidence="6">The sequence shown here is derived from an EMBL/GenBank/DDBJ whole genome shotgun (WGS) entry which is preliminary data.</text>
</comment>
<dbReference type="PANTHER" id="PTHR36117">
    <property type="entry name" value="4-HYDROXYPHENYLACETATE 3-MONOOXYGENASE-RELATED"/>
    <property type="match status" value="1"/>
</dbReference>
<dbReference type="Gene3D" id="2.40.110.10">
    <property type="entry name" value="Butyryl-CoA Dehydrogenase, subunit A, domain 2"/>
    <property type="match status" value="1"/>
</dbReference>
<organism evidence="6 7">
    <name type="scientific">Sphingosinicella xenopeptidilytica</name>
    <dbReference type="NCBI Taxonomy" id="364098"/>
    <lineage>
        <taxon>Bacteria</taxon>
        <taxon>Pseudomonadati</taxon>
        <taxon>Pseudomonadota</taxon>
        <taxon>Alphaproteobacteria</taxon>
        <taxon>Sphingomonadales</taxon>
        <taxon>Sphingosinicellaceae</taxon>
        <taxon>Sphingosinicella</taxon>
    </lineage>
</organism>
<evidence type="ECO:0000256" key="3">
    <source>
        <dbReference type="ARBA" id="ARBA00023002"/>
    </source>
</evidence>
<keyword evidence="7" id="KW-1185">Reference proteome</keyword>
<dbReference type="Pfam" id="PF03241">
    <property type="entry name" value="HpaB"/>
    <property type="match status" value="1"/>
</dbReference>
<keyword evidence="1" id="KW-0285">Flavoprotein</keyword>
<dbReference type="PIRSF" id="PIRSF000331">
    <property type="entry name" value="HpaA_HpaB"/>
    <property type="match status" value="1"/>
</dbReference>
<gene>
    <name evidence="6" type="ORF">ACFQ00_11355</name>
</gene>
<dbReference type="InterPro" id="IPR046373">
    <property type="entry name" value="Acyl-CoA_Oxase/DH_mid-dom_sf"/>
</dbReference>
<dbReference type="Gene3D" id="1.10.3140.10">
    <property type="entry name" value="4-hydroxybutyryl-coa dehydratase, domain 1"/>
    <property type="match status" value="1"/>
</dbReference>
<dbReference type="InterPro" id="IPR009100">
    <property type="entry name" value="AcylCoA_DH/oxidase_NM_dom_sf"/>
</dbReference>
<sequence>MAVRTGTEYKSGLDDDRSVWLGESRIDVTTDPRLAGSLDGMAGYFDWQTAYADECLIDDPERAGEKMSISLMLPRSKDDLKLRRRGLERLARYSYGMLGRTPDYVNVVLSGHTARRDLWERGDPCHHDRLARFHREVIDGDLSMTHTIVHANIDKGAGDLEGMNSDLTLRVVGRNENGIIVRGGKVLATLGPIADEIYVYPSAPIPSGAEQYALIFSVPVKTKGVTMICRDHYGINASVADAPFSSRFDEQDAFVIFDDVEVPYERLFCEGDLAVYNSITQGVSPGNTLQQTAIRAMVKLEFAYDLCTSIARVSNSDKRPDVAVLLGEVHAYLSITRSVLHAAEDRAHDWGAGAVFPHKDLAVLRCVMPTWMTRVNEIIRALGSHNLLATPSLALFENPEIGDMLRKYLPGANGISAEDRARIMRTAWDFAGSALGSRIELYEMFYLGSQGRARIGDHMVAQRDHEWGQVREFMQKSGILPG</sequence>
<dbReference type="SUPFAM" id="SSF56645">
    <property type="entry name" value="Acyl-CoA dehydrogenase NM domain-like"/>
    <property type="match status" value="1"/>
</dbReference>
<evidence type="ECO:0000313" key="7">
    <source>
        <dbReference type="Proteomes" id="UP001597124"/>
    </source>
</evidence>